<dbReference type="InterPro" id="IPR000182">
    <property type="entry name" value="GNAT_dom"/>
</dbReference>
<feature type="region of interest" description="Disordered" evidence="2">
    <location>
        <begin position="271"/>
        <end position="318"/>
    </location>
</feature>
<evidence type="ECO:0000313" key="6">
    <source>
        <dbReference type="Proteomes" id="UP000553632"/>
    </source>
</evidence>
<feature type="compositionally biased region" description="Basic and acidic residues" evidence="2">
    <location>
        <begin position="289"/>
        <end position="298"/>
    </location>
</feature>
<evidence type="ECO:0000256" key="1">
    <source>
        <dbReference type="PROSITE-ProRule" id="PRU00176"/>
    </source>
</evidence>
<dbReference type="InterPro" id="IPR050441">
    <property type="entry name" value="RBM"/>
</dbReference>
<feature type="compositionally biased region" description="Basic and acidic residues" evidence="2">
    <location>
        <begin position="12"/>
        <end position="25"/>
    </location>
</feature>
<dbReference type="AlphaFoldDB" id="A0A7J6SE52"/>
<dbReference type="GO" id="GO:0003723">
    <property type="term" value="F:RNA binding"/>
    <property type="evidence" value="ECO:0007669"/>
    <property type="project" value="UniProtKB-UniRule"/>
</dbReference>
<feature type="domain" description="N-acetyltransferase" evidence="4">
    <location>
        <begin position="75"/>
        <end position="210"/>
    </location>
</feature>
<keyword evidence="1" id="KW-0694">RNA-binding</keyword>
<evidence type="ECO:0000313" key="5">
    <source>
        <dbReference type="EMBL" id="KAF4730935.1"/>
    </source>
</evidence>
<dbReference type="InterPro" id="IPR016181">
    <property type="entry name" value="Acyl_CoA_acyltransferase"/>
</dbReference>
<dbReference type="SUPFAM" id="SSF55729">
    <property type="entry name" value="Acyl-CoA N-acyltransferases (Nat)"/>
    <property type="match status" value="1"/>
</dbReference>
<dbReference type="EMBL" id="JABANO010018987">
    <property type="protein sequence ID" value="KAF4730935.1"/>
    <property type="molecule type" value="Genomic_DNA"/>
</dbReference>
<dbReference type="PANTHER" id="PTHR48034">
    <property type="entry name" value="TRANSFORMER-2 SEX-DETERMINING PROTEIN-RELATED"/>
    <property type="match status" value="1"/>
</dbReference>
<gene>
    <name evidence="5" type="primary">SCL25A_1</name>
    <name evidence="5" type="ORF">FOZ63_009932</name>
</gene>
<dbReference type="Proteomes" id="UP000553632">
    <property type="component" value="Unassembled WGS sequence"/>
</dbReference>
<feature type="non-terminal residue" evidence="5">
    <location>
        <position position="318"/>
    </location>
</feature>
<feature type="compositionally biased region" description="Polar residues" evidence="2">
    <location>
        <begin position="299"/>
        <end position="311"/>
    </location>
</feature>
<accession>A0A7J6SE52</accession>
<dbReference type="PROSITE" id="PS50102">
    <property type="entry name" value="RRM"/>
    <property type="match status" value="1"/>
</dbReference>
<feature type="region of interest" description="Disordered" evidence="2">
    <location>
        <begin position="1"/>
        <end position="28"/>
    </location>
</feature>
<dbReference type="InterPro" id="IPR012677">
    <property type="entry name" value="Nucleotide-bd_a/b_plait_sf"/>
</dbReference>
<comment type="caution">
    <text evidence="5">The sequence shown here is derived from an EMBL/GenBank/DDBJ whole genome shotgun (WGS) entry which is preliminary data.</text>
</comment>
<evidence type="ECO:0000259" key="3">
    <source>
        <dbReference type="PROSITE" id="PS50102"/>
    </source>
</evidence>
<proteinExistence type="predicted"/>
<reference evidence="5 6" key="1">
    <citation type="submission" date="2020-04" db="EMBL/GenBank/DDBJ databases">
        <title>Perkinsus olseni comparative genomics.</title>
        <authorList>
            <person name="Bogema D.R."/>
        </authorList>
    </citation>
    <scope>NUCLEOTIDE SEQUENCE [LARGE SCALE GENOMIC DNA]</scope>
    <source>
        <strain evidence="5 6">ATCC PRA-207</strain>
    </source>
</reference>
<sequence>KRPRGFGFVEFDDPRDADEARDSMDGQRLGSNYVEVEVAKQRRKSPKTMRRLDDEYRGDRLSWRKALSRRIWWRLHLKDPNEKLEGWENNMIDPSKLEFRLGPVSERRSGSEEYLVVDPRGQDILGGVEFEEAVHIHSISMREDWEGRGTEAEALKHLLKYIVRTRPYVRRVTANPGWNERRTSFYKKAGFDCQGSSSKEPRSRMSLPFRQGTSVLLGDIRDEQREILIQYQDTSQEFVAVDTTGAQEVTGRIWFKEAVYIEGIELEAVDEIDDEAEDKENYGHNANAEMHDVQDTKVKNNNSDSTGSTEDTTPDEAE</sequence>
<feature type="non-terminal residue" evidence="5">
    <location>
        <position position="1"/>
    </location>
</feature>
<dbReference type="SUPFAM" id="SSF54928">
    <property type="entry name" value="RNA-binding domain, RBD"/>
    <property type="match status" value="1"/>
</dbReference>
<dbReference type="Gene3D" id="3.30.70.330">
    <property type="match status" value="1"/>
</dbReference>
<dbReference type="Gene3D" id="3.40.630.30">
    <property type="match status" value="1"/>
</dbReference>
<evidence type="ECO:0000259" key="4">
    <source>
        <dbReference type="PROSITE" id="PS51186"/>
    </source>
</evidence>
<evidence type="ECO:0000256" key="2">
    <source>
        <dbReference type="SAM" id="MobiDB-lite"/>
    </source>
</evidence>
<dbReference type="Pfam" id="PF00076">
    <property type="entry name" value="RRM_1"/>
    <property type="match status" value="1"/>
</dbReference>
<organism evidence="5 6">
    <name type="scientific">Perkinsus olseni</name>
    <name type="common">Perkinsus atlanticus</name>
    <dbReference type="NCBI Taxonomy" id="32597"/>
    <lineage>
        <taxon>Eukaryota</taxon>
        <taxon>Sar</taxon>
        <taxon>Alveolata</taxon>
        <taxon>Perkinsozoa</taxon>
        <taxon>Perkinsea</taxon>
        <taxon>Perkinsida</taxon>
        <taxon>Perkinsidae</taxon>
        <taxon>Perkinsus</taxon>
    </lineage>
</organism>
<protein>
    <submittedName>
        <fullName evidence="5">Splicing factor</fullName>
    </submittedName>
</protein>
<dbReference type="GO" id="GO:0016747">
    <property type="term" value="F:acyltransferase activity, transferring groups other than amino-acyl groups"/>
    <property type="evidence" value="ECO:0007669"/>
    <property type="project" value="InterPro"/>
</dbReference>
<name>A0A7J6SE52_PEROL</name>
<dbReference type="InterPro" id="IPR000504">
    <property type="entry name" value="RRM_dom"/>
</dbReference>
<dbReference type="PROSITE" id="PS51186">
    <property type="entry name" value="GNAT"/>
    <property type="match status" value="1"/>
</dbReference>
<dbReference type="InterPro" id="IPR035979">
    <property type="entry name" value="RBD_domain_sf"/>
</dbReference>
<keyword evidence="6" id="KW-1185">Reference proteome</keyword>
<feature type="domain" description="RRM" evidence="3">
    <location>
        <begin position="1"/>
        <end position="41"/>
    </location>
</feature>